<sequence length="89" mass="10384">MLTIITDDNLFVIEKPTHIYTDIVRVNLFGIRNEYILIIENDKGNKFLVLSSVCSDTIDRAYTELRDKIIDNNNNNIKTDLVIDFTNYK</sequence>
<dbReference type="RefSeq" id="WP_069731795.1">
    <property type="nucleotide sequence ID" value="NZ_CP019914.1"/>
</dbReference>
<evidence type="ECO:0000313" key="2">
    <source>
        <dbReference type="Proteomes" id="UP000264880"/>
    </source>
</evidence>
<gene>
    <name evidence="1" type="ORF">BHAMNSH16_07770</name>
</gene>
<evidence type="ECO:0000313" key="1">
    <source>
        <dbReference type="EMBL" id="ASJ21544.1"/>
    </source>
</evidence>
<organism evidence="1 2">
    <name type="scientific">Brachyspira hampsonii</name>
    <dbReference type="NCBI Taxonomy" id="1287055"/>
    <lineage>
        <taxon>Bacteria</taxon>
        <taxon>Pseudomonadati</taxon>
        <taxon>Spirochaetota</taxon>
        <taxon>Spirochaetia</taxon>
        <taxon>Brachyspirales</taxon>
        <taxon>Brachyspiraceae</taxon>
        <taxon>Brachyspira</taxon>
    </lineage>
</organism>
<protein>
    <submittedName>
        <fullName evidence="1">Uncharacterized protein</fullName>
    </submittedName>
</protein>
<dbReference type="Proteomes" id="UP000264880">
    <property type="component" value="Chromosome"/>
</dbReference>
<dbReference type="KEGG" id="bhp:BHAMNSH16_07770"/>
<keyword evidence="2" id="KW-1185">Reference proteome</keyword>
<name>A0AAC9TUJ8_9SPIR</name>
<proteinExistence type="predicted"/>
<accession>A0AAC9TUJ8</accession>
<dbReference type="AlphaFoldDB" id="A0AAC9TUJ8"/>
<dbReference type="EMBL" id="CP019914">
    <property type="protein sequence ID" value="ASJ21544.1"/>
    <property type="molecule type" value="Genomic_DNA"/>
</dbReference>
<reference evidence="1 2" key="1">
    <citation type="submission" date="2017-02" db="EMBL/GenBank/DDBJ databases">
        <title>Complete genome sequence of Brachyspira hampsonii genomovar I strain NSH-16 (ATCC BAA-2463).</title>
        <authorList>
            <person name="Mirajkar N.S."/>
            <person name="Gebhart C.J."/>
        </authorList>
    </citation>
    <scope>NUCLEOTIDE SEQUENCE [LARGE SCALE GENOMIC DNA]</scope>
    <source>
        <strain evidence="1 2">NSH-16</strain>
    </source>
</reference>